<evidence type="ECO:0000313" key="2">
    <source>
        <dbReference type="EMBL" id="CAH1796703.1"/>
    </source>
</evidence>
<feature type="non-terminal residue" evidence="2">
    <location>
        <position position="304"/>
    </location>
</feature>
<protein>
    <submittedName>
        <fullName evidence="2">Uncharacterized protein</fullName>
    </submittedName>
</protein>
<reference evidence="2" key="1">
    <citation type="submission" date="2022-03" db="EMBL/GenBank/DDBJ databases">
        <authorList>
            <person name="Martin C."/>
        </authorList>
    </citation>
    <scope>NUCLEOTIDE SEQUENCE</scope>
</reference>
<comment type="caution">
    <text evidence="2">The sequence shown here is derived from an EMBL/GenBank/DDBJ whole genome shotgun (WGS) entry which is preliminary data.</text>
</comment>
<name>A0A8S4PYP8_OWEFU</name>
<feature type="region of interest" description="Disordered" evidence="1">
    <location>
        <begin position="127"/>
        <end position="150"/>
    </location>
</feature>
<accession>A0A8S4PYP8</accession>
<proteinExistence type="predicted"/>
<sequence>MDKYLDNHPSPPVEEKSVTQAPQQQGEAEETVNIRNYRDGEVEFGVVHEDGQTLPETRPPDDATLPWHPDTFEAYNEGEENALSAKFKHMNIKSEVNDDEDTFLLDSDNMRQDVYYKTIKRGKTRGAENFGGNDGRVSKAGTSVKFDLPPPLQRQERDEKYMTNLQAAIHFQDEHLARMSTPVQKSSIPNYDELKGMKVHVRTPMPSRAPTNVSKGAINKSPIMTPHITPVSLSTRFQGQLTRENVSKHGAFINNQGGELSHRSHVPYDSGFDSDKAFDSFERGFAAGVKSNSRKNPFPIYEDK</sequence>
<feature type="region of interest" description="Disordered" evidence="1">
    <location>
        <begin position="1"/>
        <end position="35"/>
    </location>
</feature>
<keyword evidence="3" id="KW-1185">Reference proteome</keyword>
<organism evidence="2 3">
    <name type="scientific">Owenia fusiformis</name>
    <name type="common">Polychaete worm</name>
    <dbReference type="NCBI Taxonomy" id="6347"/>
    <lineage>
        <taxon>Eukaryota</taxon>
        <taxon>Metazoa</taxon>
        <taxon>Spiralia</taxon>
        <taxon>Lophotrochozoa</taxon>
        <taxon>Annelida</taxon>
        <taxon>Polychaeta</taxon>
        <taxon>Sedentaria</taxon>
        <taxon>Canalipalpata</taxon>
        <taxon>Sabellida</taxon>
        <taxon>Oweniida</taxon>
        <taxon>Oweniidae</taxon>
        <taxon>Owenia</taxon>
    </lineage>
</organism>
<evidence type="ECO:0000256" key="1">
    <source>
        <dbReference type="SAM" id="MobiDB-lite"/>
    </source>
</evidence>
<dbReference type="EMBL" id="CAIIXF020000010">
    <property type="protein sequence ID" value="CAH1796703.1"/>
    <property type="molecule type" value="Genomic_DNA"/>
</dbReference>
<dbReference type="Proteomes" id="UP000749559">
    <property type="component" value="Unassembled WGS sequence"/>
</dbReference>
<dbReference type="AlphaFoldDB" id="A0A8S4PYP8"/>
<feature type="region of interest" description="Disordered" evidence="1">
    <location>
        <begin position="203"/>
        <end position="224"/>
    </location>
</feature>
<gene>
    <name evidence="2" type="ORF">OFUS_LOCUS21085</name>
</gene>
<feature type="region of interest" description="Disordered" evidence="1">
    <location>
        <begin position="49"/>
        <end position="69"/>
    </location>
</feature>
<evidence type="ECO:0000313" key="3">
    <source>
        <dbReference type="Proteomes" id="UP000749559"/>
    </source>
</evidence>